<dbReference type="EMBL" id="BMYF01000011">
    <property type="protein sequence ID" value="GHB38772.1"/>
    <property type="molecule type" value="Genomic_DNA"/>
</dbReference>
<evidence type="ECO:0000256" key="5">
    <source>
        <dbReference type="ARBA" id="ARBA00023237"/>
    </source>
</evidence>
<dbReference type="Pfam" id="PF14322">
    <property type="entry name" value="SusD-like_3"/>
    <property type="match status" value="1"/>
</dbReference>
<dbReference type="GO" id="GO:0009279">
    <property type="term" value="C:cell outer membrane"/>
    <property type="evidence" value="ECO:0007669"/>
    <property type="project" value="UniProtKB-SubCell"/>
</dbReference>
<dbReference type="AlphaFoldDB" id="A0A8J3G5S6"/>
<comment type="similarity">
    <text evidence="2">Belongs to the SusD family.</text>
</comment>
<evidence type="ECO:0000256" key="1">
    <source>
        <dbReference type="ARBA" id="ARBA00004442"/>
    </source>
</evidence>
<evidence type="ECO:0000259" key="7">
    <source>
        <dbReference type="Pfam" id="PF14322"/>
    </source>
</evidence>
<evidence type="ECO:0000313" key="8">
    <source>
        <dbReference type="EMBL" id="GHB38772.1"/>
    </source>
</evidence>
<dbReference type="Pfam" id="PF07980">
    <property type="entry name" value="SusD_RagB"/>
    <property type="match status" value="1"/>
</dbReference>
<dbReference type="InterPro" id="IPR012944">
    <property type="entry name" value="SusD_RagB_dom"/>
</dbReference>
<keyword evidence="9" id="KW-1185">Reference proteome</keyword>
<name>A0A8J3G5S6_9BACT</name>
<evidence type="ECO:0000313" key="9">
    <source>
        <dbReference type="Proteomes" id="UP000642809"/>
    </source>
</evidence>
<dbReference type="InterPro" id="IPR033985">
    <property type="entry name" value="SusD-like_N"/>
</dbReference>
<keyword evidence="4" id="KW-0472">Membrane</keyword>
<keyword evidence="5" id="KW-0998">Cell outer membrane</keyword>
<organism evidence="8 9">
    <name type="scientific">Mongoliitalea lutea</name>
    <dbReference type="NCBI Taxonomy" id="849756"/>
    <lineage>
        <taxon>Bacteria</taxon>
        <taxon>Pseudomonadati</taxon>
        <taxon>Bacteroidota</taxon>
        <taxon>Cytophagia</taxon>
        <taxon>Cytophagales</taxon>
        <taxon>Cyclobacteriaceae</taxon>
        <taxon>Mongoliitalea</taxon>
    </lineage>
</organism>
<comment type="subcellular location">
    <subcellularLocation>
        <location evidence="1">Cell outer membrane</location>
    </subcellularLocation>
</comment>
<feature type="domain" description="SusD-like N-terminal" evidence="7">
    <location>
        <begin position="79"/>
        <end position="207"/>
    </location>
</feature>
<accession>A0A8J3G5S6</accession>
<comment type="caution">
    <text evidence="8">The sequence shown here is derived from an EMBL/GenBank/DDBJ whole genome shotgun (WGS) entry which is preliminary data.</text>
</comment>
<feature type="domain" description="RagB/SusD" evidence="6">
    <location>
        <begin position="310"/>
        <end position="488"/>
    </location>
</feature>
<evidence type="ECO:0000256" key="2">
    <source>
        <dbReference type="ARBA" id="ARBA00006275"/>
    </source>
</evidence>
<protein>
    <submittedName>
        <fullName evidence="8">Membrane protein</fullName>
    </submittedName>
</protein>
<gene>
    <name evidence="8" type="ORF">GCM10008106_19970</name>
</gene>
<dbReference type="SUPFAM" id="SSF48452">
    <property type="entry name" value="TPR-like"/>
    <property type="match status" value="1"/>
</dbReference>
<reference evidence="8" key="2">
    <citation type="submission" date="2020-09" db="EMBL/GenBank/DDBJ databases">
        <authorList>
            <person name="Sun Q."/>
            <person name="Kim S."/>
        </authorList>
    </citation>
    <scope>NUCLEOTIDE SEQUENCE</scope>
    <source>
        <strain evidence="8">KCTC 23224</strain>
    </source>
</reference>
<dbReference type="Gene3D" id="1.25.40.390">
    <property type="match status" value="1"/>
</dbReference>
<evidence type="ECO:0000259" key="6">
    <source>
        <dbReference type="Pfam" id="PF07980"/>
    </source>
</evidence>
<dbReference type="Proteomes" id="UP000642809">
    <property type="component" value="Unassembled WGS sequence"/>
</dbReference>
<evidence type="ECO:0000256" key="4">
    <source>
        <dbReference type="ARBA" id="ARBA00023136"/>
    </source>
</evidence>
<dbReference type="InterPro" id="IPR011990">
    <property type="entry name" value="TPR-like_helical_dom_sf"/>
</dbReference>
<sequence length="488" mass="55206">MMWSCTDLEERPVGILAPEAIFRTANDVEVAVLGSVGLLATEQLYGRQFTSALMLRSDMVDIGDRGTVAARIQMNDFNMDDNNAMVLAIWPRFYEVISAANAALAGSEIVTGSEARINALAAEARFMRAFSYFHLVRNFGEIPYIDFFVSDPATVKNISKTSVATIYQNIIQDLEFAKQWLPDRQPNNVRTRATKGTAAAYLANVHLTLENWQRAYEEAKWVIDNKDRFGYQLMEDFQDLYKAHLADGLAEHIFAVDFLGLQTAPGNINVDFTASMTGIRGADRSGWSVNVPSLKVYQTWPEGDYRKRVSFDSAIMMGGRLQPYPNFVNTQRPHIAKYTRFPGNAQGEFQQSDHNYPDMRYAEVLLIAAEALGEISGATAEAVGYVNQVRARARNEAGVMNSFPADLNSGISKDEFIRLVIEERRFELAFEHKRWYDIQRRRMGNEVFLGPNSLEPRSNFSEARDYLWPIPRQELENNPNLLPQNPGY</sequence>
<keyword evidence="3" id="KW-0732">Signal</keyword>
<proteinExistence type="inferred from homology"/>
<evidence type="ECO:0000256" key="3">
    <source>
        <dbReference type="ARBA" id="ARBA00022729"/>
    </source>
</evidence>
<reference evidence="8" key="1">
    <citation type="journal article" date="2014" name="Int. J. Syst. Evol. Microbiol.">
        <title>Complete genome sequence of Corynebacterium casei LMG S-19264T (=DSM 44701T), isolated from a smear-ripened cheese.</title>
        <authorList>
            <consortium name="US DOE Joint Genome Institute (JGI-PGF)"/>
            <person name="Walter F."/>
            <person name="Albersmeier A."/>
            <person name="Kalinowski J."/>
            <person name="Ruckert C."/>
        </authorList>
    </citation>
    <scope>NUCLEOTIDE SEQUENCE</scope>
    <source>
        <strain evidence="8">KCTC 23224</strain>
    </source>
</reference>